<feature type="transmembrane region" description="Helical" evidence="6">
    <location>
        <begin position="257"/>
        <end position="280"/>
    </location>
</feature>
<comment type="caution">
    <text evidence="8">The sequence shown here is derived from an EMBL/GenBank/DDBJ whole genome shotgun (WGS) entry which is preliminary data.</text>
</comment>
<keyword evidence="9" id="KW-1185">Reference proteome</keyword>
<evidence type="ECO:0000256" key="1">
    <source>
        <dbReference type="ARBA" id="ARBA00004651"/>
    </source>
</evidence>
<dbReference type="EMBL" id="JAAJBT010000002">
    <property type="protein sequence ID" value="NHM01163.1"/>
    <property type="molecule type" value="Genomic_DNA"/>
</dbReference>
<reference evidence="8 9" key="1">
    <citation type="submission" date="2020-02" db="EMBL/GenBank/DDBJ databases">
        <authorList>
            <person name="Chen W.-M."/>
        </authorList>
    </citation>
    <scope>NUCLEOTIDE SEQUENCE [LARGE SCALE GENOMIC DNA]</scope>
    <source>
        <strain evidence="8 9">KDG-16</strain>
    </source>
</reference>
<evidence type="ECO:0000313" key="8">
    <source>
        <dbReference type="EMBL" id="NHM01163.1"/>
    </source>
</evidence>
<proteinExistence type="predicted"/>
<evidence type="ECO:0000256" key="4">
    <source>
        <dbReference type="ARBA" id="ARBA00022989"/>
    </source>
</evidence>
<gene>
    <name evidence="8" type="ORF">G4D72_03450</name>
</gene>
<keyword evidence="2" id="KW-1003">Cell membrane</keyword>
<keyword evidence="4 6" id="KW-1133">Transmembrane helix</keyword>
<dbReference type="PROSITE" id="PS51257">
    <property type="entry name" value="PROKAR_LIPOPROTEIN"/>
    <property type="match status" value="1"/>
</dbReference>
<evidence type="ECO:0000259" key="7">
    <source>
        <dbReference type="Pfam" id="PF02687"/>
    </source>
</evidence>
<comment type="subcellular location">
    <subcellularLocation>
        <location evidence="1">Cell membrane</location>
        <topology evidence="1">Multi-pass membrane protein</topology>
    </subcellularLocation>
</comment>
<keyword evidence="5 6" id="KW-0472">Membrane</keyword>
<dbReference type="InterPro" id="IPR003838">
    <property type="entry name" value="ABC3_permease_C"/>
</dbReference>
<evidence type="ECO:0000256" key="6">
    <source>
        <dbReference type="SAM" id="Phobius"/>
    </source>
</evidence>
<feature type="transmembrane region" description="Helical" evidence="6">
    <location>
        <begin position="314"/>
        <end position="333"/>
    </location>
</feature>
<evidence type="ECO:0000256" key="2">
    <source>
        <dbReference type="ARBA" id="ARBA00022475"/>
    </source>
</evidence>
<feature type="transmembrane region" description="Helical" evidence="6">
    <location>
        <begin position="353"/>
        <end position="375"/>
    </location>
</feature>
<evidence type="ECO:0000256" key="3">
    <source>
        <dbReference type="ARBA" id="ARBA00022692"/>
    </source>
</evidence>
<accession>A0ABX0I1U5</accession>
<feature type="domain" description="ABC3 transporter permease C-terminal" evidence="7">
    <location>
        <begin position="266"/>
        <end position="369"/>
    </location>
</feature>
<organism evidence="8 9">
    <name type="scientific">Flavobacterium difficile</name>
    <dbReference type="NCBI Taxonomy" id="2709659"/>
    <lineage>
        <taxon>Bacteria</taxon>
        <taxon>Pseudomonadati</taxon>
        <taxon>Bacteroidota</taxon>
        <taxon>Flavobacteriia</taxon>
        <taxon>Flavobacteriales</taxon>
        <taxon>Flavobacteriaceae</taxon>
        <taxon>Flavobacterium</taxon>
    </lineage>
</organism>
<dbReference type="Proteomes" id="UP000800984">
    <property type="component" value="Unassembled WGS sequence"/>
</dbReference>
<name>A0ABX0I1U5_9FLAO</name>
<dbReference type="Pfam" id="PF02687">
    <property type="entry name" value="FtsX"/>
    <property type="match status" value="1"/>
</dbReference>
<dbReference type="RefSeq" id="WP_166076222.1">
    <property type="nucleotide sequence ID" value="NZ_JAAJBT010000002.1"/>
</dbReference>
<protein>
    <recommendedName>
        <fullName evidence="7">ABC3 transporter permease C-terminal domain-containing protein</fullName>
    </recommendedName>
</protein>
<sequence length="384" mass="44253">MKHFVKSAFLYVGLLLSFILVLSCIQLYSNANALFGKKSTDSNYWITLSKTINPTNIGRKELIGFNPADLTELKKWKEVKDIYPVVSNDFKVSADGGSFIPFYTDMYLEAVDNEAIDIKDLSEFEVKDTTIPIIISREYLNLYNYGFALNQGLPQITEEFAKKIEVNINITLKDKNLKYKGRLIGLSDRIHSVLVPKKFLDSLNATQTYTKNHKDINTRILVKVNDVSDQDLIAKMTEKGYESNQESLRSAKIKGKLFLVLRTIALIGVFIFLLCIFMIVNVIKMQFLEKHEEVSIKYSLGYSPKKMVNSISRFFSINIALLIFISLLLLAIAQYYFSKSEISNGLLPQHIEYYLWSFVIIIPVFIYLLVSKLIYHWLLKSWKF</sequence>
<evidence type="ECO:0000256" key="5">
    <source>
        <dbReference type="ARBA" id="ARBA00023136"/>
    </source>
</evidence>
<evidence type="ECO:0000313" key="9">
    <source>
        <dbReference type="Proteomes" id="UP000800984"/>
    </source>
</evidence>
<keyword evidence="3 6" id="KW-0812">Transmembrane</keyword>